<organism evidence="2 4">
    <name type="scientific">Vanilla planifolia</name>
    <name type="common">Vanilla</name>
    <dbReference type="NCBI Taxonomy" id="51239"/>
    <lineage>
        <taxon>Eukaryota</taxon>
        <taxon>Viridiplantae</taxon>
        <taxon>Streptophyta</taxon>
        <taxon>Embryophyta</taxon>
        <taxon>Tracheophyta</taxon>
        <taxon>Spermatophyta</taxon>
        <taxon>Magnoliopsida</taxon>
        <taxon>Liliopsida</taxon>
        <taxon>Asparagales</taxon>
        <taxon>Orchidaceae</taxon>
        <taxon>Vanilloideae</taxon>
        <taxon>Vanilleae</taxon>
        <taxon>Vanilla</taxon>
    </lineage>
</organism>
<dbReference type="EMBL" id="JADCNM010000005">
    <property type="protein sequence ID" value="KAG0482370.1"/>
    <property type="molecule type" value="Genomic_DNA"/>
</dbReference>
<protein>
    <submittedName>
        <fullName evidence="2">Uncharacterized protein</fullName>
    </submittedName>
</protein>
<proteinExistence type="predicted"/>
<reference evidence="3 4" key="1">
    <citation type="journal article" date="2020" name="Nat. Food">
        <title>A phased Vanilla planifolia genome enables genetic improvement of flavour and production.</title>
        <authorList>
            <person name="Hasing T."/>
            <person name="Tang H."/>
            <person name="Brym M."/>
            <person name="Khazi F."/>
            <person name="Huang T."/>
            <person name="Chambers A.H."/>
        </authorList>
    </citation>
    <scope>NUCLEOTIDE SEQUENCE [LARGE SCALE GENOMIC DNA]</scope>
    <source>
        <tissue evidence="2">Leaf</tissue>
    </source>
</reference>
<accession>A0A835R6I0</accession>
<evidence type="ECO:0000313" key="3">
    <source>
        <dbReference type="Proteomes" id="UP000636800"/>
    </source>
</evidence>
<evidence type="ECO:0000313" key="1">
    <source>
        <dbReference type="EMBL" id="KAG0479848.1"/>
    </source>
</evidence>
<evidence type="ECO:0000313" key="2">
    <source>
        <dbReference type="EMBL" id="KAG0482370.1"/>
    </source>
</evidence>
<keyword evidence="3" id="KW-1185">Reference proteome</keyword>
<name>A0A835R6I0_VANPL</name>
<evidence type="ECO:0000313" key="4">
    <source>
        <dbReference type="Proteomes" id="UP000639772"/>
    </source>
</evidence>
<dbReference type="Proteomes" id="UP000639772">
    <property type="component" value="Unassembled WGS sequence"/>
</dbReference>
<comment type="caution">
    <text evidence="2">The sequence shown here is derived from an EMBL/GenBank/DDBJ whole genome shotgun (WGS) entry which is preliminary data.</text>
</comment>
<dbReference type="Proteomes" id="UP000636800">
    <property type="component" value="Chromosome 5"/>
</dbReference>
<sequence length="54" mass="5941">MACRAVFEENAERVTRGEWDGLISCPGQKEGEDSGWAFQRVIENIKGKGEAAGR</sequence>
<dbReference type="EMBL" id="JADCNL010000005">
    <property type="protein sequence ID" value="KAG0479848.1"/>
    <property type="molecule type" value="Genomic_DNA"/>
</dbReference>
<gene>
    <name evidence="2" type="ORF">HPP92_010454</name>
    <name evidence="1" type="ORF">HPP92_010706</name>
</gene>
<dbReference type="AlphaFoldDB" id="A0A835R6I0"/>